<evidence type="ECO:0000259" key="9">
    <source>
        <dbReference type="Pfam" id="PF06762"/>
    </source>
</evidence>
<evidence type="ECO:0000313" key="11">
    <source>
        <dbReference type="EMBL" id="CAK9055693.1"/>
    </source>
</evidence>
<accession>A0ABP0MW00</accession>
<dbReference type="InterPro" id="IPR057433">
    <property type="entry name" value="LMF1/2_C"/>
</dbReference>
<dbReference type="PANTHER" id="PTHR14463:SF10">
    <property type="entry name" value="LIPASE MATURATION FACTOR 1"/>
    <property type="match status" value="1"/>
</dbReference>
<keyword evidence="12" id="KW-1185">Reference proteome</keyword>
<feature type="domain" description="Lipase maturation factor 1/2 N-terminal" evidence="9">
    <location>
        <begin position="158"/>
        <end position="317"/>
    </location>
</feature>
<keyword evidence="6 8" id="KW-0472">Membrane</keyword>
<evidence type="ECO:0000256" key="2">
    <source>
        <dbReference type="ARBA" id="ARBA00005512"/>
    </source>
</evidence>
<feature type="compositionally biased region" description="Low complexity" evidence="7">
    <location>
        <begin position="9"/>
        <end position="20"/>
    </location>
</feature>
<evidence type="ECO:0000256" key="4">
    <source>
        <dbReference type="ARBA" id="ARBA00022824"/>
    </source>
</evidence>
<feature type="transmembrane region" description="Helical" evidence="8">
    <location>
        <begin position="285"/>
        <end position="310"/>
    </location>
</feature>
<feature type="domain" description="Lipase maturation factor 1/2 C-terminal" evidence="10">
    <location>
        <begin position="382"/>
        <end position="538"/>
    </location>
</feature>
<feature type="transmembrane region" description="Helical" evidence="8">
    <location>
        <begin position="116"/>
        <end position="145"/>
    </location>
</feature>
<evidence type="ECO:0000256" key="5">
    <source>
        <dbReference type="ARBA" id="ARBA00022989"/>
    </source>
</evidence>
<dbReference type="PANTHER" id="PTHR14463">
    <property type="entry name" value="LIPASE MATURATION FACTOR"/>
    <property type="match status" value="1"/>
</dbReference>
<evidence type="ECO:0000256" key="8">
    <source>
        <dbReference type="SAM" id="Phobius"/>
    </source>
</evidence>
<sequence length="560" mass="63651">MELRHRGQTTAPRPTAATEPPADPEEVKKKLHGPQPGSAQTFCVTKSIILRLLGLIYAIAFKVAYDQNPSLIGSQGLTPVVGRVEQLKQQMAPMDGFLAAPSIFWFLPLTDEAMQLVAGAGMALSLALICGLFSSFICALLWLLYFSIVTSADGTAWYSYGWESQLLETGFLAIFLSSPFHLSSPPSLPVLWLFRWLCFRISTGAGLIKVRGSSCWTDRTCLWYHFETQPNPSPLSFLWHFLPRNMLSRGVDLDIFVQLYAVWLVLIPGFGLLKYLRRIGGLIQALFMLNIAISGNLSFLNHLTIIPALACLDDACWSFQRPKVVKETPRSGTCPLIFKGTRWLVDLTLFSTIAYLSLPVAKNLLQIEGRQMMNASFGAFRLVNTYGAFGNVGKERYEAIVSVSHDKRQWHELEFPCKPGRLDRRPCMCAPYHYRLDWNIWFLGFKPHQAYLQQRETWMWSFLAKILEGDDVVLKLLAPETAESKAFYPHGLSGGRKVPRYIKVDMWRYRMKAPLWEIVKDLYRNGTAIWWERSKGEPLIPALERNYTVLVQMLRHTAMP</sequence>
<evidence type="ECO:0000256" key="1">
    <source>
        <dbReference type="ARBA" id="ARBA00004477"/>
    </source>
</evidence>
<proteinExistence type="inferred from homology"/>
<dbReference type="EMBL" id="CAXAMN010020113">
    <property type="protein sequence ID" value="CAK9055693.1"/>
    <property type="molecule type" value="Genomic_DNA"/>
</dbReference>
<protein>
    <recommendedName>
        <fullName evidence="13">Lipase maturation factor</fullName>
    </recommendedName>
</protein>
<gene>
    <name evidence="11" type="ORF">CCMP2556_LOCUS27684</name>
</gene>
<dbReference type="InterPro" id="IPR057434">
    <property type="entry name" value="LMF1/2_N"/>
</dbReference>
<evidence type="ECO:0000256" key="7">
    <source>
        <dbReference type="SAM" id="MobiDB-lite"/>
    </source>
</evidence>
<dbReference type="Proteomes" id="UP001642484">
    <property type="component" value="Unassembled WGS sequence"/>
</dbReference>
<evidence type="ECO:0000256" key="6">
    <source>
        <dbReference type="ARBA" id="ARBA00023136"/>
    </source>
</evidence>
<reference evidence="11 12" key="1">
    <citation type="submission" date="2024-02" db="EMBL/GenBank/DDBJ databases">
        <authorList>
            <person name="Chen Y."/>
            <person name="Shah S."/>
            <person name="Dougan E. K."/>
            <person name="Thang M."/>
            <person name="Chan C."/>
        </authorList>
    </citation>
    <scope>NUCLEOTIDE SEQUENCE [LARGE SCALE GENOMIC DNA]</scope>
</reference>
<keyword evidence="3 8" id="KW-0812">Transmembrane</keyword>
<organism evidence="11 12">
    <name type="scientific">Durusdinium trenchii</name>
    <dbReference type="NCBI Taxonomy" id="1381693"/>
    <lineage>
        <taxon>Eukaryota</taxon>
        <taxon>Sar</taxon>
        <taxon>Alveolata</taxon>
        <taxon>Dinophyceae</taxon>
        <taxon>Suessiales</taxon>
        <taxon>Symbiodiniaceae</taxon>
        <taxon>Durusdinium</taxon>
    </lineage>
</organism>
<evidence type="ECO:0000256" key="3">
    <source>
        <dbReference type="ARBA" id="ARBA00022692"/>
    </source>
</evidence>
<evidence type="ECO:0000259" key="10">
    <source>
        <dbReference type="Pfam" id="PF25179"/>
    </source>
</evidence>
<keyword evidence="5 8" id="KW-1133">Transmembrane helix</keyword>
<dbReference type="Pfam" id="PF06762">
    <property type="entry name" value="LMF1"/>
    <property type="match status" value="1"/>
</dbReference>
<comment type="caution">
    <text evidence="11">The sequence shown here is derived from an EMBL/GenBank/DDBJ whole genome shotgun (WGS) entry which is preliminary data.</text>
</comment>
<dbReference type="Pfam" id="PF25179">
    <property type="entry name" value="LMF1_C"/>
    <property type="match status" value="1"/>
</dbReference>
<feature type="region of interest" description="Disordered" evidence="7">
    <location>
        <begin position="1"/>
        <end position="36"/>
    </location>
</feature>
<evidence type="ECO:0008006" key="13">
    <source>
        <dbReference type="Google" id="ProtNLM"/>
    </source>
</evidence>
<evidence type="ECO:0000313" key="12">
    <source>
        <dbReference type="Proteomes" id="UP001642484"/>
    </source>
</evidence>
<comment type="similarity">
    <text evidence="2">Belongs to the lipase maturation factor family.</text>
</comment>
<comment type="subcellular location">
    <subcellularLocation>
        <location evidence="1">Endoplasmic reticulum membrane</location>
        <topology evidence="1">Multi-pass membrane protein</topology>
    </subcellularLocation>
</comment>
<keyword evidence="4" id="KW-0256">Endoplasmic reticulum</keyword>
<feature type="transmembrane region" description="Helical" evidence="8">
    <location>
        <begin position="255"/>
        <end position="273"/>
    </location>
</feature>
<dbReference type="InterPro" id="IPR009613">
    <property type="entry name" value="LMF"/>
</dbReference>
<name>A0ABP0MW00_9DINO</name>